<evidence type="ECO:0000313" key="3">
    <source>
        <dbReference type="Proteomes" id="UP000287224"/>
    </source>
</evidence>
<dbReference type="RefSeq" id="WP_218030826.1">
    <property type="nucleotide sequence ID" value="NZ_BIFQ01000001.1"/>
</dbReference>
<gene>
    <name evidence="2" type="ORF">KDAU_07720</name>
</gene>
<keyword evidence="3" id="KW-1185">Reference proteome</keyword>
<reference evidence="3" key="1">
    <citation type="submission" date="2018-12" db="EMBL/GenBank/DDBJ databases">
        <title>Tengunoibacter tsumagoiensis gen. nov., sp. nov., Dictyobacter kobayashii sp. nov., D. alpinus sp. nov., and D. joshuensis sp. nov. and description of Dictyobacteraceae fam. nov. within the order Ktedonobacterales isolated from Tengu-no-mugimeshi.</title>
        <authorList>
            <person name="Wang C.M."/>
            <person name="Zheng Y."/>
            <person name="Sakai Y."/>
            <person name="Toyoda A."/>
            <person name="Minakuchi Y."/>
            <person name="Abe K."/>
            <person name="Yokota A."/>
            <person name="Yabe S."/>
        </authorList>
    </citation>
    <scope>NUCLEOTIDE SEQUENCE [LARGE SCALE GENOMIC DNA]</scope>
    <source>
        <strain evidence="3">S-27</strain>
    </source>
</reference>
<evidence type="ECO:0000313" key="2">
    <source>
        <dbReference type="EMBL" id="GCE03443.1"/>
    </source>
</evidence>
<dbReference type="GO" id="GO:0006355">
    <property type="term" value="P:regulation of DNA-templated transcription"/>
    <property type="evidence" value="ECO:0007669"/>
    <property type="project" value="TreeGrafter"/>
</dbReference>
<evidence type="ECO:0000259" key="1">
    <source>
        <dbReference type="Pfam" id="PF01965"/>
    </source>
</evidence>
<name>A0A401Z9F6_9CHLR</name>
<sequence>MKQQWNVGILLYDHVDLTDVAGPYEVFHIAAHTVDDAPKLLPARTTSDKHPFLIRTVSSNGQLLRANNGLRLQPDYAFEQAPEFDIVVIPGSSLIVLDQICTQEKEVIRWIARASTHCQLMTSVCTGAFLLAEAGLLDGKRATTHWSAFDQFEQRFPQIQLQRAGKFVDEGTIVTAGGVTSGFNMALHVVERLLGEDVAQLTARDIDFQVASRA</sequence>
<comment type="caution">
    <text evidence="2">The sequence shown here is derived from an EMBL/GenBank/DDBJ whole genome shotgun (WGS) entry which is preliminary data.</text>
</comment>
<dbReference type="InterPro" id="IPR052158">
    <property type="entry name" value="INH-QAR"/>
</dbReference>
<dbReference type="Proteomes" id="UP000287224">
    <property type="component" value="Unassembled WGS sequence"/>
</dbReference>
<dbReference type="PANTHER" id="PTHR43130">
    <property type="entry name" value="ARAC-FAMILY TRANSCRIPTIONAL REGULATOR"/>
    <property type="match status" value="1"/>
</dbReference>
<dbReference type="InterPro" id="IPR002818">
    <property type="entry name" value="DJ-1/PfpI"/>
</dbReference>
<dbReference type="Gene3D" id="3.40.50.880">
    <property type="match status" value="1"/>
</dbReference>
<dbReference type="SUPFAM" id="SSF52317">
    <property type="entry name" value="Class I glutamine amidotransferase-like"/>
    <property type="match status" value="1"/>
</dbReference>
<dbReference type="AlphaFoldDB" id="A0A401Z9F6"/>
<organism evidence="2 3">
    <name type="scientific">Dictyobacter aurantiacus</name>
    <dbReference type="NCBI Taxonomy" id="1936993"/>
    <lineage>
        <taxon>Bacteria</taxon>
        <taxon>Bacillati</taxon>
        <taxon>Chloroflexota</taxon>
        <taxon>Ktedonobacteria</taxon>
        <taxon>Ktedonobacterales</taxon>
        <taxon>Dictyobacteraceae</taxon>
        <taxon>Dictyobacter</taxon>
    </lineage>
</organism>
<dbReference type="CDD" id="cd03139">
    <property type="entry name" value="GATase1_PfpI_2"/>
    <property type="match status" value="1"/>
</dbReference>
<proteinExistence type="predicted"/>
<dbReference type="Pfam" id="PF01965">
    <property type="entry name" value="DJ-1_PfpI"/>
    <property type="match status" value="1"/>
</dbReference>
<accession>A0A401Z9F6</accession>
<dbReference type="PANTHER" id="PTHR43130:SF3">
    <property type="entry name" value="HTH-TYPE TRANSCRIPTIONAL REGULATOR RV1931C"/>
    <property type="match status" value="1"/>
</dbReference>
<dbReference type="InterPro" id="IPR029062">
    <property type="entry name" value="Class_I_gatase-like"/>
</dbReference>
<feature type="domain" description="DJ-1/PfpI" evidence="1">
    <location>
        <begin position="32"/>
        <end position="191"/>
    </location>
</feature>
<protein>
    <submittedName>
        <fullName evidence="2">AraC family transcriptional regulator</fullName>
    </submittedName>
</protein>
<dbReference type="EMBL" id="BIFQ01000001">
    <property type="protein sequence ID" value="GCE03443.1"/>
    <property type="molecule type" value="Genomic_DNA"/>
</dbReference>